<evidence type="ECO:0000259" key="5">
    <source>
        <dbReference type="PROSITE" id="PS50102"/>
    </source>
</evidence>
<dbReference type="InterPro" id="IPR012677">
    <property type="entry name" value="Nucleotide-bd_a/b_plait_sf"/>
</dbReference>
<dbReference type="OrthoDB" id="431068at2759"/>
<dbReference type="InterPro" id="IPR035979">
    <property type="entry name" value="RBD_domain_sf"/>
</dbReference>
<accession>A0A075A288</accession>
<dbReference type="PANTHER" id="PTHR13976">
    <property type="entry name" value="HETEROGENEOUS NUCLEAR RIBONUCLEOPROTEIN-RELATED"/>
    <property type="match status" value="1"/>
</dbReference>
<feature type="compositionally biased region" description="Low complexity" evidence="4">
    <location>
        <begin position="174"/>
        <end position="192"/>
    </location>
</feature>
<dbReference type="GeneID" id="20324349"/>
<name>A0A075A288_OPIVI</name>
<dbReference type="SMART" id="SM00360">
    <property type="entry name" value="RRM"/>
    <property type="match status" value="2"/>
</dbReference>
<dbReference type="EMBL" id="KL596961">
    <property type="protein sequence ID" value="KER21514.1"/>
    <property type="molecule type" value="Genomic_DNA"/>
</dbReference>
<dbReference type="RefSeq" id="XP_009174739.1">
    <property type="nucleotide sequence ID" value="XM_009176475.1"/>
</dbReference>
<evidence type="ECO:0000256" key="4">
    <source>
        <dbReference type="SAM" id="MobiDB-lite"/>
    </source>
</evidence>
<dbReference type="CTD" id="20324349"/>
<protein>
    <recommendedName>
        <fullName evidence="5">RRM domain-containing protein</fullName>
    </recommendedName>
</protein>
<dbReference type="STRING" id="6198.A0A075A288"/>
<dbReference type="KEGG" id="ovi:T265_10181"/>
<reference evidence="6 7" key="1">
    <citation type="submission" date="2013-11" db="EMBL/GenBank/DDBJ databases">
        <title>Opisthorchis viverrini - life in the bile duct.</title>
        <authorList>
            <person name="Young N.D."/>
            <person name="Nagarajan N."/>
            <person name="Lin S.J."/>
            <person name="Korhonen P.K."/>
            <person name="Jex A.R."/>
            <person name="Hall R.S."/>
            <person name="Safavi-Hemami H."/>
            <person name="Kaewkong W."/>
            <person name="Bertrand D."/>
            <person name="Gao S."/>
            <person name="Seet Q."/>
            <person name="Wongkham S."/>
            <person name="Teh B.T."/>
            <person name="Wongkham C."/>
            <person name="Intapan P.M."/>
            <person name="Maleewong W."/>
            <person name="Yang X."/>
            <person name="Hu M."/>
            <person name="Wang Z."/>
            <person name="Hofmann A."/>
            <person name="Sternberg P.W."/>
            <person name="Tan P."/>
            <person name="Wang J."/>
            <person name="Gasser R.B."/>
        </authorList>
    </citation>
    <scope>NUCLEOTIDE SEQUENCE [LARGE SCALE GENOMIC DNA]</scope>
</reference>
<feature type="region of interest" description="Disordered" evidence="4">
    <location>
        <begin position="157"/>
        <end position="194"/>
    </location>
</feature>
<dbReference type="AlphaFoldDB" id="A0A075A288"/>
<dbReference type="SUPFAM" id="SSF54928">
    <property type="entry name" value="RNA-binding domain, RBD"/>
    <property type="match status" value="1"/>
</dbReference>
<keyword evidence="1" id="KW-0677">Repeat</keyword>
<keyword evidence="2 3" id="KW-0694">RNA-binding</keyword>
<dbReference type="InterPro" id="IPR000504">
    <property type="entry name" value="RRM_dom"/>
</dbReference>
<dbReference type="Pfam" id="PF00076">
    <property type="entry name" value="RRM_1"/>
    <property type="match status" value="2"/>
</dbReference>
<evidence type="ECO:0000256" key="1">
    <source>
        <dbReference type="ARBA" id="ARBA00022737"/>
    </source>
</evidence>
<evidence type="ECO:0000313" key="6">
    <source>
        <dbReference type="EMBL" id="KER21514.1"/>
    </source>
</evidence>
<dbReference type="PROSITE" id="PS50102">
    <property type="entry name" value="RRM"/>
    <property type="match status" value="1"/>
</dbReference>
<sequence length="339" mass="38321">MWAVLLYGCEIWRVRAAELRRLQVFDNRCLETIAHVVRRSSLEQMNWYLNRRPKPDGTLRLFGLPFSVTKAQIQAFFEGFEIVKDGIGLLTDHHGRPTGEAFVQFVSPEVARLAAGKHKHLIDGRYVEISFSTLRAANQAIERQMYINMGMVPPDPKSSTRTWTNPYWMKRPLPSGNPSSSPQTSPQFPNTSFTSSFGQSQLGCRPFFSAILEAAGLAYCAPVVEQNWVCQYPAPDVNGCNVTYTMPTFDSQSSTGASRTQRHIRMRGLPFAATVNDILDFFRPIQPLTVTMRAHKNGKPNGMADVYFATVEDTREAMKRHKAPMGFRYIELFSSVHES</sequence>
<feature type="domain" description="RRM" evidence="5">
    <location>
        <begin position="57"/>
        <end position="134"/>
    </location>
</feature>
<organism evidence="6 7">
    <name type="scientific">Opisthorchis viverrini</name>
    <name type="common">Southeast Asian liver fluke</name>
    <dbReference type="NCBI Taxonomy" id="6198"/>
    <lineage>
        <taxon>Eukaryota</taxon>
        <taxon>Metazoa</taxon>
        <taxon>Spiralia</taxon>
        <taxon>Lophotrochozoa</taxon>
        <taxon>Platyhelminthes</taxon>
        <taxon>Trematoda</taxon>
        <taxon>Digenea</taxon>
        <taxon>Opisthorchiida</taxon>
        <taxon>Opisthorchiata</taxon>
        <taxon>Opisthorchiidae</taxon>
        <taxon>Opisthorchis</taxon>
    </lineage>
</organism>
<evidence type="ECO:0000256" key="2">
    <source>
        <dbReference type="ARBA" id="ARBA00022884"/>
    </source>
</evidence>
<dbReference type="InterPro" id="IPR050666">
    <property type="entry name" value="ESRP"/>
</dbReference>
<evidence type="ECO:0000313" key="7">
    <source>
        <dbReference type="Proteomes" id="UP000054324"/>
    </source>
</evidence>
<dbReference type="Gene3D" id="3.30.70.330">
    <property type="match status" value="2"/>
</dbReference>
<evidence type="ECO:0000256" key="3">
    <source>
        <dbReference type="PROSITE-ProRule" id="PRU00176"/>
    </source>
</evidence>
<dbReference type="Proteomes" id="UP000054324">
    <property type="component" value="Unassembled WGS sequence"/>
</dbReference>
<dbReference type="GO" id="GO:0003723">
    <property type="term" value="F:RNA binding"/>
    <property type="evidence" value="ECO:0007669"/>
    <property type="project" value="UniProtKB-UniRule"/>
</dbReference>
<proteinExistence type="predicted"/>
<gene>
    <name evidence="6" type="ORF">T265_10181</name>
</gene>
<keyword evidence="7" id="KW-1185">Reference proteome</keyword>